<comment type="caution">
    <text evidence="1">The sequence shown here is derived from an EMBL/GenBank/DDBJ whole genome shotgun (WGS) entry which is preliminary data.</text>
</comment>
<protein>
    <submittedName>
        <fullName evidence="1">Uncharacterized protein</fullName>
    </submittedName>
</protein>
<proteinExistence type="predicted"/>
<dbReference type="EMBL" id="CM037161">
    <property type="protein sequence ID" value="KAH7855774.1"/>
    <property type="molecule type" value="Genomic_DNA"/>
</dbReference>
<keyword evidence="2" id="KW-1185">Reference proteome</keyword>
<name>A0ACB7YSI0_9ERIC</name>
<reference evidence="1 2" key="1">
    <citation type="journal article" date="2021" name="Hortic Res">
        <title>High-quality reference genome and annotation aids understanding of berry development for evergreen blueberry (Vaccinium darrowii).</title>
        <authorList>
            <person name="Yu J."/>
            <person name="Hulse-Kemp A.M."/>
            <person name="Babiker E."/>
            <person name="Staton M."/>
        </authorList>
    </citation>
    <scope>NUCLEOTIDE SEQUENCE [LARGE SCALE GENOMIC DNA]</scope>
    <source>
        <strain evidence="2">cv. NJ 8807/NJ 8810</strain>
        <tissue evidence="1">Young leaf</tissue>
    </source>
</reference>
<accession>A0ACB7YSI0</accession>
<dbReference type="Proteomes" id="UP000828048">
    <property type="component" value="Chromosome 11"/>
</dbReference>
<sequence length="480" mass="54309">MEHQIPPSPPHVLIFPLPLQGPIKCMLKLAELLCISGDIDVTFLNTQHNHRRLLQYTAVESRFSAYPQFRFQTVSDGLPDDHPRSTDRLGDLLKGLWTVTHPNFKEMLSSGSFDRPVTCVIADGALTFALDVAEEVGIPLIYFETISPCGLWTYFCVQKLIDAGEIPFQGDDLDAPIQSVPGMEDFLRRRDLPSFCRTTDLNDPIIQLAMGECRQVPRSRGLILNTFEELDRPVLSHLRSLCPNLYPVGPLHTHLVKKTRLEIESTPPQRASSDSLWQEDKSCITWLDKQPLRSVIYISIGSLAMMTMEQLVEFWHGLVNSGVQFLWVRRPNSIVGEDLAGQIEELLEATKERGCLVSWAPQEEVLAHPAIGGFLTHSGWNSTLESLMEGVPMVCWPYFVDQHVNSRFVSEVWKIGIDMKDTCDRVVIEKMIKDLMDVKGDEFRQSMDWLSKFARESLSVGGSSVCNLNRLIEDIRAMKV</sequence>
<evidence type="ECO:0000313" key="1">
    <source>
        <dbReference type="EMBL" id="KAH7855774.1"/>
    </source>
</evidence>
<organism evidence="1 2">
    <name type="scientific">Vaccinium darrowii</name>
    <dbReference type="NCBI Taxonomy" id="229202"/>
    <lineage>
        <taxon>Eukaryota</taxon>
        <taxon>Viridiplantae</taxon>
        <taxon>Streptophyta</taxon>
        <taxon>Embryophyta</taxon>
        <taxon>Tracheophyta</taxon>
        <taxon>Spermatophyta</taxon>
        <taxon>Magnoliopsida</taxon>
        <taxon>eudicotyledons</taxon>
        <taxon>Gunneridae</taxon>
        <taxon>Pentapetalae</taxon>
        <taxon>asterids</taxon>
        <taxon>Ericales</taxon>
        <taxon>Ericaceae</taxon>
        <taxon>Vaccinioideae</taxon>
        <taxon>Vaccinieae</taxon>
        <taxon>Vaccinium</taxon>
    </lineage>
</organism>
<evidence type="ECO:0000313" key="2">
    <source>
        <dbReference type="Proteomes" id="UP000828048"/>
    </source>
</evidence>
<gene>
    <name evidence="1" type="ORF">Vadar_028696</name>
</gene>